<feature type="domain" description="RlmG N-terminal" evidence="8">
    <location>
        <begin position="4"/>
        <end position="184"/>
    </location>
</feature>
<comment type="caution">
    <text evidence="9">The sequence shown here is derived from an EMBL/GenBank/DDBJ whole genome shotgun (WGS) entry which is preliminary data.</text>
</comment>
<comment type="similarity">
    <text evidence="6">Belongs to the methyltransferase superfamily. RlmG family.</text>
</comment>
<keyword evidence="10" id="KW-1185">Reference proteome</keyword>
<dbReference type="PROSITE" id="PS00092">
    <property type="entry name" value="N6_MTASE"/>
    <property type="match status" value="1"/>
</dbReference>
<keyword evidence="3 6" id="KW-0489">Methyltransferase</keyword>
<sequence>MINTHFIHAFGEHSLYRFPLEQQMPNLQAWDAVDEYLLAHLYEHAIERLPNQHIVLANDDFGALSCALHEYSPTHISDSWVAQAGCRHNLQKNALDSDAVTFIDSLSVPDQPIDILVIKIPKNLSYLAYQLAQLKPLLHADTLVLAGAKVPQMTQNVQKIFSQYIGENKTSLAKKKSRLLFSQVAPDLVGRAPQNTAWDVKNPSLHISNLPNVFSRLNLDIGARFMLNNLPFVDDGHVIDLGCGNGVLGCAVLAKAPQAKVTFVDESYMAVASAKANVTANFPELVDQCTFWVNNCLANYTLPPADLILCNPPFHQQQAITDHIAKQMFKDSHFALRHGGELRIIGNRHLPYGELLKKRFGGFKVVDTNKKFSILSTIKH</sequence>
<dbReference type="GO" id="GO:0005737">
    <property type="term" value="C:cytoplasm"/>
    <property type="evidence" value="ECO:0007669"/>
    <property type="project" value="UniProtKB-SubCell"/>
</dbReference>
<evidence type="ECO:0000313" key="10">
    <source>
        <dbReference type="Proteomes" id="UP001165413"/>
    </source>
</evidence>
<keyword evidence="4 6" id="KW-0808">Transferase</keyword>
<evidence type="ECO:0000259" key="8">
    <source>
        <dbReference type="Pfam" id="PF26049"/>
    </source>
</evidence>
<evidence type="ECO:0000259" key="7">
    <source>
        <dbReference type="Pfam" id="PF05175"/>
    </source>
</evidence>
<dbReference type="PIRSF" id="PIRSF037565">
    <property type="entry name" value="RRNA_m2G_Mtase_RsmD_prd"/>
    <property type="match status" value="1"/>
</dbReference>
<dbReference type="InterPro" id="IPR046977">
    <property type="entry name" value="RsmC/RlmG"/>
</dbReference>
<organism evidence="9 10">
    <name type="scientific">Opacimonas viscosa</name>
    <dbReference type="NCBI Taxonomy" id="2961944"/>
    <lineage>
        <taxon>Bacteria</taxon>
        <taxon>Pseudomonadati</taxon>
        <taxon>Pseudomonadota</taxon>
        <taxon>Gammaproteobacteria</taxon>
        <taxon>Alteromonadales</taxon>
        <taxon>Alteromonadaceae</taxon>
        <taxon>Opacimonas</taxon>
    </lineage>
</organism>
<name>A0AA41X2H4_9ALTE</name>
<dbReference type="EMBL" id="JANATA010000006">
    <property type="protein sequence ID" value="MCP3428293.1"/>
    <property type="molecule type" value="Genomic_DNA"/>
</dbReference>
<dbReference type="EC" id="2.1.1.174" evidence="6"/>
<evidence type="ECO:0000256" key="4">
    <source>
        <dbReference type="ARBA" id="ARBA00022679"/>
    </source>
</evidence>
<dbReference type="InterPro" id="IPR007848">
    <property type="entry name" value="Small_mtfrase_dom"/>
</dbReference>
<dbReference type="Proteomes" id="UP001165413">
    <property type="component" value="Unassembled WGS sequence"/>
</dbReference>
<evidence type="ECO:0000256" key="5">
    <source>
        <dbReference type="ARBA" id="ARBA00022691"/>
    </source>
</evidence>
<dbReference type="SUPFAM" id="SSF53335">
    <property type="entry name" value="S-adenosyl-L-methionine-dependent methyltransferases"/>
    <property type="match status" value="1"/>
</dbReference>
<dbReference type="AlphaFoldDB" id="A0AA41X2H4"/>
<dbReference type="GO" id="GO:0052916">
    <property type="term" value="F:23S rRNA (guanine(1835)-N(2))-methyltransferase activity"/>
    <property type="evidence" value="ECO:0007669"/>
    <property type="project" value="UniProtKB-EC"/>
</dbReference>
<dbReference type="Gene3D" id="3.40.50.150">
    <property type="entry name" value="Vaccinia Virus protein VP39"/>
    <property type="match status" value="2"/>
</dbReference>
<keyword evidence="1 6" id="KW-0963">Cytoplasm</keyword>
<dbReference type="InterPro" id="IPR017237">
    <property type="entry name" value="RLMG"/>
</dbReference>
<dbReference type="CDD" id="cd02440">
    <property type="entry name" value="AdoMet_MTases"/>
    <property type="match status" value="1"/>
</dbReference>
<feature type="domain" description="Methyltransferase small" evidence="7">
    <location>
        <begin position="205"/>
        <end position="375"/>
    </location>
</feature>
<dbReference type="InterPro" id="IPR058679">
    <property type="entry name" value="RlmG_N"/>
</dbReference>
<comment type="catalytic activity">
    <reaction evidence="6">
        <text>guanosine(1835) in 23S rRNA + S-adenosyl-L-methionine = N(2)-methylguanosine(1835) in 23S rRNA + S-adenosyl-L-homocysteine + H(+)</text>
        <dbReference type="Rhea" id="RHEA:42744"/>
        <dbReference type="Rhea" id="RHEA-COMP:10217"/>
        <dbReference type="Rhea" id="RHEA-COMP:10218"/>
        <dbReference type="ChEBI" id="CHEBI:15378"/>
        <dbReference type="ChEBI" id="CHEBI:57856"/>
        <dbReference type="ChEBI" id="CHEBI:59789"/>
        <dbReference type="ChEBI" id="CHEBI:74269"/>
        <dbReference type="ChEBI" id="CHEBI:74481"/>
        <dbReference type="EC" id="2.1.1.174"/>
    </reaction>
</comment>
<dbReference type="RefSeq" id="WP_254099477.1">
    <property type="nucleotide sequence ID" value="NZ_JANATA010000006.1"/>
</dbReference>
<comment type="function">
    <text evidence="6">Specifically methylates the guanine in position 1835 (m2G1835) of 23S rRNA.</text>
</comment>
<evidence type="ECO:0000256" key="6">
    <source>
        <dbReference type="HAMAP-Rule" id="MF_01859"/>
    </source>
</evidence>
<reference evidence="9" key="1">
    <citation type="submission" date="2022-07" db="EMBL/GenBank/DDBJ databases">
        <title>Characterization of the Novel Bacterium Alteromonas immobilis LMIT006 and Alteromonas gregis LMIT007.</title>
        <authorList>
            <person name="Lin X."/>
        </authorList>
    </citation>
    <scope>NUCLEOTIDE SEQUENCE</scope>
    <source>
        <strain evidence="9">LMIT007</strain>
    </source>
</reference>
<evidence type="ECO:0000256" key="3">
    <source>
        <dbReference type="ARBA" id="ARBA00022603"/>
    </source>
</evidence>
<proteinExistence type="inferred from homology"/>
<gene>
    <name evidence="6" type="primary">rlmG</name>
    <name evidence="9" type="ORF">NLF92_04965</name>
</gene>
<accession>A0AA41X2H4</accession>
<dbReference type="GO" id="GO:0003676">
    <property type="term" value="F:nucleic acid binding"/>
    <property type="evidence" value="ECO:0007669"/>
    <property type="project" value="InterPro"/>
</dbReference>
<evidence type="ECO:0000256" key="1">
    <source>
        <dbReference type="ARBA" id="ARBA00022490"/>
    </source>
</evidence>
<protein>
    <recommendedName>
        <fullName evidence="6">Ribosomal RNA large subunit methyltransferase G</fullName>
        <ecNumber evidence="6">2.1.1.174</ecNumber>
    </recommendedName>
    <alternativeName>
        <fullName evidence="6">23S rRNA m2G1835 methyltransferase</fullName>
    </alternativeName>
    <alternativeName>
        <fullName evidence="6">rRNA (guanine-N(2)-)-methyltransferase RlmG</fullName>
    </alternativeName>
</protein>
<dbReference type="PANTHER" id="PTHR47816">
    <property type="entry name" value="RIBOSOMAL RNA SMALL SUBUNIT METHYLTRANSFERASE C"/>
    <property type="match status" value="1"/>
</dbReference>
<keyword evidence="5 6" id="KW-0949">S-adenosyl-L-methionine</keyword>
<dbReference type="PANTHER" id="PTHR47816:SF5">
    <property type="entry name" value="RIBOSOMAL RNA LARGE SUBUNIT METHYLTRANSFERASE G"/>
    <property type="match status" value="1"/>
</dbReference>
<keyword evidence="2 6" id="KW-0698">rRNA processing</keyword>
<dbReference type="InterPro" id="IPR029063">
    <property type="entry name" value="SAM-dependent_MTases_sf"/>
</dbReference>
<dbReference type="Pfam" id="PF26049">
    <property type="entry name" value="RLMG_N"/>
    <property type="match status" value="1"/>
</dbReference>
<dbReference type="Pfam" id="PF05175">
    <property type="entry name" value="MTS"/>
    <property type="match status" value="1"/>
</dbReference>
<comment type="subcellular location">
    <subcellularLocation>
        <location evidence="6">Cytoplasm</location>
    </subcellularLocation>
</comment>
<evidence type="ECO:0000256" key="2">
    <source>
        <dbReference type="ARBA" id="ARBA00022552"/>
    </source>
</evidence>
<dbReference type="HAMAP" id="MF_01859">
    <property type="entry name" value="23SrRNA_methyltr_G"/>
    <property type="match status" value="1"/>
</dbReference>
<evidence type="ECO:0000313" key="9">
    <source>
        <dbReference type="EMBL" id="MCP3428293.1"/>
    </source>
</evidence>
<dbReference type="InterPro" id="IPR002052">
    <property type="entry name" value="DNA_methylase_N6_adenine_CS"/>
</dbReference>